<proteinExistence type="predicted"/>
<keyword evidence="2" id="KW-0808">Transferase</keyword>
<gene>
    <name evidence="2" type="ORF">OBE_05877</name>
</gene>
<comment type="caution">
    <text evidence="2">The sequence shown here is derived from an EMBL/GenBank/DDBJ whole genome shotgun (WGS) entry which is preliminary data.</text>
</comment>
<accession>K1U595</accession>
<reference evidence="2" key="1">
    <citation type="journal article" date="2013" name="Environ. Microbiol.">
        <title>Microbiota from the distal guts of lean and obese adolescents exhibit partial functional redundancy besides clear differences in community structure.</title>
        <authorList>
            <person name="Ferrer M."/>
            <person name="Ruiz A."/>
            <person name="Lanza F."/>
            <person name="Haange S.B."/>
            <person name="Oberbach A."/>
            <person name="Till H."/>
            <person name="Bargiela R."/>
            <person name="Campoy C."/>
            <person name="Segura M.T."/>
            <person name="Richter M."/>
            <person name="von Bergen M."/>
            <person name="Seifert J."/>
            <person name="Suarez A."/>
        </authorList>
    </citation>
    <scope>NUCLEOTIDE SEQUENCE</scope>
</reference>
<keyword evidence="1" id="KW-0472">Membrane</keyword>
<organism evidence="2">
    <name type="scientific">human gut metagenome</name>
    <dbReference type="NCBI Taxonomy" id="408170"/>
    <lineage>
        <taxon>unclassified sequences</taxon>
        <taxon>metagenomes</taxon>
        <taxon>organismal metagenomes</taxon>
    </lineage>
</organism>
<keyword evidence="1" id="KW-1133">Transmembrane helix</keyword>
<keyword evidence="1" id="KW-0812">Transmembrane</keyword>
<dbReference type="AlphaFoldDB" id="K1U595"/>
<evidence type="ECO:0000256" key="1">
    <source>
        <dbReference type="SAM" id="Phobius"/>
    </source>
</evidence>
<feature type="transmembrane region" description="Helical" evidence="1">
    <location>
        <begin position="85"/>
        <end position="106"/>
    </location>
</feature>
<name>K1U595_9ZZZZ</name>
<feature type="non-terminal residue" evidence="2">
    <location>
        <position position="125"/>
    </location>
</feature>
<evidence type="ECO:0000313" key="2">
    <source>
        <dbReference type="EMBL" id="EKC66561.1"/>
    </source>
</evidence>
<dbReference type="EMBL" id="AJWZ01004041">
    <property type="protein sequence ID" value="EKC66561.1"/>
    <property type="molecule type" value="Genomic_DNA"/>
</dbReference>
<dbReference type="GO" id="GO:0016740">
    <property type="term" value="F:transferase activity"/>
    <property type="evidence" value="ECO:0007669"/>
    <property type="project" value="UniProtKB-KW"/>
</dbReference>
<sequence length="125" mass="14236">MSNVEMIEQFTGFGLYDKSFIQTLRDLHDPTPFLRGIVAELGPERKEIEYTQPKRRAGKTHNNWYSLYDAAMLSFTSYTKAGMRIATFAGFLVAGLSFLVGLFYLIAKLLFWQSFRAGYAPTMIA</sequence>
<protein>
    <submittedName>
        <fullName evidence="2">Glycosyl transferase, family 2</fullName>
    </submittedName>
</protein>